<accession>A0A840G6X2</accession>
<evidence type="ECO:0000313" key="2">
    <source>
        <dbReference type="Proteomes" id="UP000587070"/>
    </source>
</evidence>
<dbReference type="Proteomes" id="UP000587070">
    <property type="component" value="Unassembled WGS sequence"/>
</dbReference>
<protein>
    <submittedName>
        <fullName evidence="1">Uncharacterized protein</fullName>
    </submittedName>
</protein>
<reference evidence="1 2" key="1">
    <citation type="submission" date="2020-08" db="EMBL/GenBank/DDBJ databases">
        <title>Genome sequencing of Purple Non-Sulfur Bacteria from various extreme environments.</title>
        <authorList>
            <person name="Mayer M."/>
        </authorList>
    </citation>
    <scope>NUCLEOTIDE SEQUENCE [LARGE SCALE GENOMIC DNA]</scope>
    <source>
        <strain evidence="1 2">2761</strain>
    </source>
</reference>
<gene>
    <name evidence="1" type="ORF">GGD90_001999</name>
</gene>
<name>A0A840G6X2_RHOTE</name>
<organism evidence="1 2">
    <name type="scientific">Rhodocyclus tenuis</name>
    <name type="common">Rhodospirillum tenue</name>
    <dbReference type="NCBI Taxonomy" id="1066"/>
    <lineage>
        <taxon>Bacteria</taxon>
        <taxon>Pseudomonadati</taxon>
        <taxon>Pseudomonadota</taxon>
        <taxon>Betaproteobacteria</taxon>
        <taxon>Rhodocyclales</taxon>
        <taxon>Rhodocyclaceae</taxon>
        <taxon>Rhodocyclus</taxon>
    </lineage>
</organism>
<evidence type="ECO:0000313" key="1">
    <source>
        <dbReference type="EMBL" id="MBB4247625.1"/>
    </source>
</evidence>
<proteinExistence type="predicted"/>
<sequence length="130" mass="13941">MSHVILPGRQEQAIRRSTGHARALATGAQRFAGFPAITLDASSAAAKAALFSIAGKGRCRIWQCPPGQDHAITTFAVWFLLFARSASAILQALSPESRLLCSIHKARAHAFKKKNQACSNGRDEGKHACC</sequence>
<dbReference type="AlphaFoldDB" id="A0A840G6X2"/>
<comment type="caution">
    <text evidence="1">The sequence shown here is derived from an EMBL/GenBank/DDBJ whole genome shotgun (WGS) entry which is preliminary data.</text>
</comment>
<keyword evidence="2" id="KW-1185">Reference proteome</keyword>
<dbReference type="EMBL" id="JACIGE010000006">
    <property type="protein sequence ID" value="MBB4247625.1"/>
    <property type="molecule type" value="Genomic_DNA"/>
</dbReference>
<dbReference type="RefSeq" id="WP_153116509.1">
    <property type="nucleotide sequence ID" value="NZ_JACIGE010000006.1"/>
</dbReference>